<dbReference type="Proteomes" id="UP000015105">
    <property type="component" value="Chromosome 6D"/>
</dbReference>
<accession>A0A453MUK4</accession>
<reference evidence="6" key="2">
    <citation type="journal article" date="2017" name="Nat. Plants">
        <title>The Aegilops tauschii genome reveals multiple impacts of transposons.</title>
        <authorList>
            <person name="Zhao G."/>
            <person name="Zou C."/>
            <person name="Li K."/>
            <person name="Wang K."/>
            <person name="Li T."/>
            <person name="Gao L."/>
            <person name="Zhang X."/>
            <person name="Wang H."/>
            <person name="Yang Z."/>
            <person name="Liu X."/>
            <person name="Jiang W."/>
            <person name="Mao L."/>
            <person name="Kong X."/>
            <person name="Jiao Y."/>
            <person name="Jia J."/>
        </authorList>
    </citation>
    <scope>NUCLEOTIDE SEQUENCE [LARGE SCALE GENOMIC DNA]</scope>
    <source>
        <strain evidence="6">cv. AL8/78</strain>
    </source>
</reference>
<evidence type="ECO:0000259" key="4">
    <source>
        <dbReference type="Pfam" id="PF02779"/>
    </source>
</evidence>
<evidence type="ECO:0000256" key="1">
    <source>
        <dbReference type="ARBA" id="ARBA00001964"/>
    </source>
</evidence>
<comment type="catalytic activity">
    <reaction evidence="3">
        <text>N(6)-[(R)-lipoyl]-L-lysyl-[protein] + 3-methyl-2-oxobutanoate + H(+) = N(6)-[(R)-S(8)-2-methylpropanoyldihydrolipoyl]-L-lysyl-[protein] + CO2</text>
        <dbReference type="Rhea" id="RHEA:13457"/>
        <dbReference type="Rhea" id="RHEA-COMP:10474"/>
        <dbReference type="Rhea" id="RHEA-COMP:10497"/>
        <dbReference type="ChEBI" id="CHEBI:11851"/>
        <dbReference type="ChEBI" id="CHEBI:15378"/>
        <dbReference type="ChEBI" id="CHEBI:16526"/>
        <dbReference type="ChEBI" id="CHEBI:83099"/>
        <dbReference type="ChEBI" id="CHEBI:83142"/>
        <dbReference type="EC" id="1.2.4.4"/>
    </reaction>
    <physiologicalReaction direction="left-to-right" evidence="3">
        <dbReference type="Rhea" id="RHEA:13458"/>
    </physiologicalReaction>
</comment>
<name>A0A453MUK4_AEGTS</name>
<sequence length="108" mass="12036">MQIVNEAAKFRYRSGNEFNCGGLTIRSPYGAVGHGGHYHSQSPEAFFCHVPGLKVVIPRSPREAKGLLLASIRDPNPVIFFEPKSGCTVCLLRKSLRETICCLYLRQK</sequence>
<organism evidence="5 6">
    <name type="scientific">Aegilops tauschii subsp. strangulata</name>
    <name type="common">Goatgrass</name>
    <dbReference type="NCBI Taxonomy" id="200361"/>
    <lineage>
        <taxon>Eukaryota</taxon>
        <taxon>Viridiplantae</taxon>
        <taxon>Streptophyta</taxon>
        <taxon>Embryophyta</taxon>
        <taxon>Tracheophyta</taxon>
        <taxon>Spermatophyta</taxon>
        <taxon>Magnoliopsida</taxon>
        <taxon>Liliopsida</taxon>
        <taxon>Poales</taxon>
        <taxon>Poaceae</taxon>
        <taxon>BOP clade</taxon>
        <taxon>Pooideae</taxon>
        <taxon>Triticodae</taxon>
        <taxon>Triticeae</taxon>
        <taxon>Triticinae</taxon>
        <taxon>Aegilops</taxon>
    </lineage>
</organism>
<reference evidence="5" key="5">
    <citation type="journal article" date="2021" name="G3 (Bethesda)">
        <title>Aegilops tauschii genome assembly Aet v5.0 features greater sequence contiguity and improved annotation.</title>
        <authorList>
            <person name="Wang L."/>
            <person name="Zhu T."/>
            <person name="Rodriguez J.C."/>
            <person name="Deal K.R."/>
            <person name="Dubcovsky J."/>
            <person name="McGuire P.E."/>
            <person name="Lux T."/>
            <person name="Spannagl M."/>
            <person name="Mayer K.F.X."/>
            <person name="Baldrich P."/>
            <person name="Meyers B.C."/>
            <person name="Huo N."/>
            <person name="Gu Y.Q."/>
            <person name="Zhou H."/>
            <person name="Devos K.M."/>
            <person name="Bennetzen J.L."/>
            <person name="Unver T."/>
            <person name="Budak H."/>
            <person name="Gulick P.J."/>
            <person name="Galiba G."/>
            <person name="Kalapos B."/>
            <person name="Nelson D.R."/>
            <person name="Li P."/>
            <person name="You F.M."/>
            <person name="Luo M.C."/>
            <person name="Dvorak J."/>
        </authorList>
    </citation>
    <scope>NUCLEOTIDE SEQUENCE [LARGE SCALE GENOMIC DNA]</scope>
    <source>
        <strain evidence="5">cv. AL8/78</strain>
    </source>
</reference>
<dbReference type="GO" id="GO:0003863">
    <property type="term" value="F:branched-chain 2-oxo acid dehydrogenase activity"/>
    <property type="evidence" value="ECO:0007669"/>
    <property type="project" value="UniProtKB-EC"/>
</dbReference>
<reference evidence="5" key="3">
    <citation type="journal article" date="2017" name="Nature">
        <title>Genome sequence of the progenitor of the wheat D genome Aegilops tauschii.</title>
        <authorList>
            <person name="Luo M.C."/>
            <person name="Gu Y.Q."/>
            <person name="Puiu D."/>
            <person name="Wang H."/>
            <person name="Twardziok S.O."/>
            <person name="Deal K.R."/>
            <person name="Huo N."/>
            <person name="Zhu T."/>
            <person name="Wang L."/>
            <person name="Wang Y."/>
            <person name="McGuire P.E."/>
            <person name="Liu S."/>
            <person name="Long H."/>
            <person name="Ramasamy R.K."/>
            <person name="Rodriguez J.C."/>
            <person name="Van S.L."/>
            <person name="Yuan L."/>
            <person name="Wang Z."/>
            <person name="Xia Z."/>
            <person name="Xiao L."/>
            <person name="Anderson O.D."/>
            <person name="Ouyang S."/>
            <person name="Liang Y."/>
            <person name="Zimin A.V."/>
            <person name="Pertea G."/>
            <person name="Qi P."/>
            <person name="Bennetzen J.L."/>
            <person name="Dai X."/>
            <person name="Dawson M.W."/>
            <person name="Muller H.G."/>
            <person name="Kugler K."/>
            <person name="Rivarola-Duarte L."/>
            <person name="Spannagl M."/>
            <person name="Mayer K.F.X."/>
            <person name="Lu F.H."/>
            <person name="Bevan M.W."/>
            <person name="Leroy P."/>
            <person name="Li P."/>
            <person name="You F.M."/>
            <person name="Sun Q."/>
            <person name="Liu Z."/>
            <person name="Lyons E."/>
            <person name="Wicker T."/>
            <person name="Salzberg S.L."/>
            <person name="Devos K.M."/>
            <person name="Dvorak J."/>
        </authorList>
    </citation>
    <scope>NUCLEOTIDE SEQUENCE [LARGE SCALE GENOMIC DNA]</scope>
    <source>
        <strain evidence="5">cv. AL8/78</strain>
    </source>
</reference>
<dbReference type="PANTHER" id="PTHR42980">
    <property type="entry name" value="2-OXOISOVALERATE DEHYDROGENASE SUBUNIT BETA-RELATED"/>
    <property type="match status" value="1"/>
</dbReference>
<keyword evidence="6" id="KW-1185">Reference proteome</keyword>
<protein>
    <recommendedName>
        <fullName evidence="4">Transketolase-like pyrimidine-binding domain-containing protein</fullName>
    </recommendedName>
</protein>
<dbReference type="Gramene" id="AET6Gv20086900.17">
    <property type="protein sequence ID" value="AET6Gv20086900.17"/>
    <property type="gene ID" value="AET6Gv20086900"/>
</dbReference>
<evidence type="ECO:0000313" key="6">
    <source>
        <dbReference type="Proteomes" id="UP000015105"/>
    </source>
</evidence>
<dbReference type="PANTHER" id="PTHR42980:SF1">
    <property type="entry name" value="2-OXOISOVALERATE DEHYDROGENASE SUBUNIT BETA, MITOCHONDRIAL"/>
    <property type="match status" value="1"/>
</dbReference>
<reference evidence="6" key="1">
    <citation type="journal article" date="2014" name="Science">
        <title>Ancient hybridizations among the ancestral genomes of bread wheat.</title>
        <authorList>
            <consortium name="International Wheat Genome Sequencing Consortium,"/>
            <person name="Marcussen T."/>
            <person name="Sandve S.R."/>
            <person name="Heier L."/>
            <person name="Spannagl M."/>
            <person name="Pfeifer M."/>
            <person name="Jakobsen K.S."/>
            <person name="Wulff B.B."/>
            <person name="Steuernagel B."/>
            <person name="Mayer K.F."/>
            <person name="Olsen O.A."/>
        </authorList>
    </citation>
    <scope>NUCLEOTIDE SEQUENCE [LARGE SCALE GENOMIC DNA]</scope>
    <source>
        <strain evidence="6">cv. AL8/78</strain>
    </source>
</reference>
<reference evidence="5" key="4">
    <citation type="submission" date="2019-03" db="UniProtKB">
        <authorList>
            <consortium name="EnsemblPlants"/>
        </authorList>
    </citation>
    <scope>IDENTIFICATION</scope>
</reference>
<evidence type="ECO:0000256" key="3">
    <source>
        <dbReference type="ARBA" id="ARBA00051764"/>
    </source>
</evidence>
<dbReference type="Pfam" id="PF02779">
    <property type="entry name" value="Transket_pyr"/>
    <property type="match status" value="1"/>
</dbReference>
<dbReference type="GO" id="GO:0007584">
    <property type="term" value="P:response to nutrient"/>
    <property type="evidence" value="ECO:0007669"/>
    <property type="project" value="TreeGrafter"/>
</dbReference>
<dbReference type="EnsemblPlants" id="AET6Gv20086900.17">
    <property type="protein sequence ID" value="AET6Gv20086900.17"/>
    <property type="gene ID" value="AET6Gv20086900"/>
</dbReference>
<dbReference type="Gene3D" id="3.40.50.970">
    <property type="match status" value="1"/>
</dbReference>
<dbReference type="AlphaFoldDB" id="A0A453MUK4"/>
<evidence type="ECO:0000313" key="5">
    <source>
        <dbReference type="EnsemblPlants" id="AET6Gv20086900.17"/>
    </source>
</evidence>
<comment type="cofactor">
    <cofactor evidence="1">
        <name>thiamine diphosphate</name>
        <dbReference type="ChEBI" id="CHEBI:58937"/>
    </cofactor>
</comment>
<dbReference type="GO" id="GO:0009083">
    <property type="term" value="P:branched-chain amino acid catabolic process"/>
    <property type="evidence" value="ECO:0007669"/>
    <property type="project" value="TreeGrafter"/>
</dbReference>
<keyword evidence="2" id="KW-0560">Oxidoreductase</keyword>
<dbReference type="InterPro" id="IPR005475">
    <property type="entry name" value="Transketolase-like_Pyr-bd"/>
</dbReference>
<evidence type="ECO:0000256" key="2">
    <source>
        <dbReference type="ARBA" id="ARBA00023002"/>
    </source>
</evidence>
<dbReference type="SUPFAM" id="SSF52518">
    <property type="entry name" value="Thiamin diphosphate-binding fold (THDP-binding)"/>
    <property type="match status" value="1"/>
</dbReference>
<dbReference type="InterPro" id="IPR029061">
    <property type="entry name" value="THDP-binding"/>
</dbReference>
<feature type="domain" description="Transketolase-like pyrimidine-binding" evidence="4">
    <location>
        <begin position="4"/>
        <end position="85"/>
    </location>
</feature>
<proteinExistence type="predicted"/>